<reference evidence="4" key="2">
    <citation type="submission" date="2013-04" db="EMBL/GenBank/DDBJ databases">
        <title>Genomic mechanisms accounting for the adaptation to parasitism in nematode-trapping fungi.</title>
        <authorList>
            <person name="Ahren D.G."/>
        </authorList>
    </citation>
    <scope>NUCLEOTIDE SEQUENCE [LARGE SCALE GENOMIC DNA]</scope>
    <source>
        <strain evidence="4">CBS 200.50</strain>
    </source>
</reference>
<feature type="domain" description="Myb-like" evidence="2">
    <location>
        <begin position="415"/>
        <end position="472"/>
    </location>
</feature>
<sequence>MAAHTEAHRQHTSLPSPHPKSENCYLSWTSVDWRSNRSPVPAAQEEEFEASNCNSSHTWYTISHSEHSDMGPIVYPGESGVESNQTNSYPSYRSNLSASPPVSGRKNYIYRPVPPHSTMNVVTSNVSPGLSSQRRPHYAPASIGSPNIYSSSPRNSNGSIGNGSLHAQFPSQIKYDSLTSISESQPSSLPSSFSTAPALAPPAMNRTHSGTILKSNERRLFNPSNSLPQISFQQNSPDAPPPGEIKGEFESAPPSIFGHSDSPYHKHDFDHGLQLYPIALPGMASVHPTPFTNGGGPNTYFTPPHAHHIDGVPTTHPQGLLTEAFGEPNPHYRKRDYSIMDAYPQWSSPDGIPTQKPVKRRKSSATQPWQLSDDDRYLMKLKDEDQLPWKEIVNRFKEEGRGTHRVPALQMRLKRIKERIRQWTPEDEKLLDDAKKWLDKNYWEIVSSKMIEYGRKEKIPGTSCEKKWKELNARRESERDSKSGSGRLLHDDLPPHSQCHSTATSPTTNFSGYDEEDGNLS</sequence>
<dbReference type="EMBL" id="AQGS01000405">
    <property type="protein sequence ID" value="EPS40358.1"/>
    <property type="molecule type" value="Genomic_DNA"/>
</dbReference>
<feature type="compositionally biased region" description="Polar residues" evidence="1">
    <location>
        <begin position="81"/>
        <end position="100"/>
    </location>
</feature>
<feature type="compositionally biased region" description="Basic and acidic residues" evidence="1">
    <location>
        <begin position="470"/>
        <end position="494"/>
    </location>
</feature>
<feature type="compositionally biased region" description="Polar residues" evidence="1">
    <location>
        <begin position="144"/>
        <end position="159"/>
    </location>
</feature>
<evidence type="ECO:0000259" key="2">
    <source>
        <dbReference type="PROSITE" id="PS50090"/>
    </source>
</evidence>
<feature type="compositionally biased region" description="Low complexity" evidence="1">
    <location>
        <begin position="179"/>
        <end position="203"/>
    </location>
</feature>
<dbReference type="AlphaFoldDB" id="S8BLS0"/>
<evidence type="ECO:0000313" key="4">
    <source>
        <dbReference type="Proteomes" id="UP000015100"/>
    </source>
</evidence>
<dbReference type="HOGENOM" id="CLU_522760_0_0_1"/>
<organism evidence="3 4">
    <name type="scientific">Dactylellina haptotyla (strain CBS 200.50)</name>
    <name type="common">Nematode-trapping fungus</name>
    <name type="synonym">Monacrosporium haptotylum</name>
    <dbReference type="NCBI Taxonomy" id="1284197"/>
    <lineage>
        <taxon>Eukaryota</taxon>
        <taxon>Fungi</taxon>
        <taxon>Dikarya</taxon>
        <taxon>Ascomycota</taxon>
        <taxon>Pezizomycotina</taxon>
        <taxon>Orbiliomycetes</taxon>
        <taxon>Orbiliales</taxon>
        <taxon>Orbiliaceae</taxon>
        <taxon>Dactylellina</taxon>
    </lineage>
</organism>
<feature type="compositionally biased region" description="Polar residues" evidence="1">
    <location>
        <begin position="222"/>
        <end position="237"/>
    </location>
</feature>
<feature type="region of interest" description="Disordered" evidence="1">
    <location>
        <begin position="120"/>
        <end position="165"/>
    </location>
</feature>
<feature type="region of interest" description="Disordered" evidence="1">
    <location>
        <begin position="470"/>
        <end position="521"/>
    </location>
</feature>
<keyword evidence="4" id="KW-1185">Reference proteome</keyword>
<feature type="region of interest" description="Disordered" evidence="1">
    <location>
        <begin position="179"/>
        <end position="208"/>
    </location>
</feature>
<accession>S8BLS0</accession>
<feature type="region of interest" description="Disordered" evidence="1">
    <location>
        <begin position="1"/>
        <end position="20"/>
    </location>
</feature>
<gene>
    <name evidence="3" type="ORF">H072_5829</name>
</gene>
<feature type="region of interest" description="Disordered" evidence="1">
    <location>
        <begin position="221"/>
        <end position="248"/>
    </location>
</feature>
<feature type="region of interest" description="Disordered" evidence="1">
    <location>
        <begin position="79"/>
        <end position="108"/>
    </location>
</feature>
<feature type="compositionally biased region" description="Polar residues" evidence="1">
    <location>
        <begin position="498"/>
        <end position="511"/>
    </location>
</feature>
<dbReference type="InterPro" id="IPR001005">
    <property type="entry name" value="SANT/Myb"/>
</dbReference>
<name>S8BLS0_DACHA</name>
<feature type="compositionally biased region" description="Polar residues" evidence="1">
    <location>
        <begin position="120"/>
        <end position="133"/>
    </location>
</feature>
<dbReference type="PROSITE" id="PS50090">
    <property type="entry name" value="MYB_LIKE"/>
    <property type="match status" value="1"/>
</dbReference>
<evidence type="ECO:0000256" key="1">
    <source>
        <dbReference type="SAM" id="MobiDB-lite"/>
    </source>
</evidence>
<dbReference type="eggNOG" id="ENOG502S91F">
    <property type="taxonomic scope" value="Eukaryota"/>
</dbReference>
<dbReference type="OrthoDB" id="5421421at2759"/>
<evidence type="ECO:0000313" key="3">
    <source>
        <dbReference type="EMBL" id="EPS40358.1"/>
    </source>
</evidence>
<dbReference type="OMA" id="DEDQLPW"/>
<comment type="caution">
    <text evidence="3">The sequence shown here is derived from an EMBL/GenBank/DDBJ whole genome shotgun (WGS) entry which is preliminary data.</text>
</comment>
<proteinExistence type="predicted"/>
<feature type="region of interest" description="Disordered" evidence="1">
    <location>
        <begin position="346"/>
        <end position="366"/>
    </location>
</feature>
<reference evidence="3 4" key="1">
    <citation type="journal article" date="2013" name="PLoS Genet.">
        <title>Genomic mechanisms accounting for the adaptation to parasitism in nematode-trapping fungi.</title>
        <authorList>
            <person name="Meerupati T."/>
            <person name="Andersson K.M."/>
            <person name="Friman E."/>
            <person name="Kumar D."/>
            <person name="Tunlid A."/>
            <person name="Ahren D."/>
        </authorList>
    </citation>
    <scope>NUCLEOTIDE SEQUENCE [LARGE SCALE GENOMIC DNA]</scope>
    <source>
        <strain evidence="3 4">CBS 200.50</strain>
    </source>
</reference>
<dbReference type="Proteomes" id="UP000015100">
    <property type="component" value="Unassembled WGS sequence"/>
</dbReference>
<protein>
    <recommendedName>
        <fullName evidence="2">Myb-like domain-containing protein</fullName>
    </recommendedName>
</protein>